<keyword evidence="2" id="KW-0645">Protease</keyword>
<dbReference type="EC" id="3.4.21.66" evidence="7"/>
<dbReference type="InterPro" id="IPR050131">
    <property type="entry name" value="Peptidase_S8_subtilisin-like"/>
</dbReference>
<evidence type="ECO:0000256" key="3">
    <source>
        <dbReference type="ARBA" id="ARBA00022801"/>
    </source>
</evidence>
<dbReference type="PROSITE" id="PS51892">
    <property type="entry name" value="SUBTILASE"/>
    <property type="match status" value="1"/>
</dbReference>
<name>A0ABN8KXA3_9BACI</name>
<keyword evidence="4" id="KW-0720">Serine protease</keyword>
<comment type="similarity">
    <text evidence="1 5">Belongs to the peptidase S8 family.</text>
</comment>
<dbReference type="PANTHER" id="PTHR43806">
    <property type="entry name" value="PEPTIDASE S8"/>
    <property type="match status" value="1"/>
</dbReference>
<evidence type="ECO:0000256" key="5">
    <source>
        <dbReference type="PROSITE-ProRule" id="PRU01240"/>
    </source>
</evidence>
<keyword evidence="3 7" id="KW-0378">Hydrolase</keyword>
<gene>
    <name evidence="7" type="ORF">BACCIP111895_04264</name>
</gene>
<protein>
    <submittedName>
        <fullName evidence="7">Thermitase</fullName>
        <ecNumber evidence="7">3.4.21.66</ecNumber>
    </submittedName>
</protein>
<proteinExistence type="inferred from homology"/>
<dbReference type="InterPro" id="IPR000209">
    <property type="entry name" value="Peptidase_S8/S53_dom"/>
</dbReference>
<keyword evidence="8" id="KW-1185">Reference proteome</keyword>
<evidence type="ECO:0000256" key="2">
    <source>
        <dbReference type="ARBA" id="ARBA00022670"/>
    </source>
</evidence>
<dbReference type="Gene3D" id="3.40.50.200">
    <property type="entry name" value="Peptidase S8/S53 domain"/>
    <property type="match status" value="1"/>
</dbReference>
<dbReference type="Proteomes" id="UP000838308">
    <property type="component" value="Unassembled WGS sequence"/>
</dbReference>
<dbReference type="SUPFAM" id="SSF52743">
    <property type="entry name" value="Subtilisin-like"/>
    <property type="match status" value="1"/>
</dbReference>
<sequence length="161" mass="16230">MSLGGPGGSQALEDAVNFAWNTGVVIVASAGNDNTNTPSFPAAYVNVISVAATDENDLKAFFSNFGDGVDVAAPGVGIFSTCPTHTNVIGCINFGSLNGTSQAAPFVSGLASLIKATFPLLSNQAIRLAIESSTDDVPGSGTLYQFGRINANAAIITAGTL</sequence>
<accession>A0ABN8KXA3</accession>
<dbReference type="PANTHER" id="PTHR43806:SF11">
    <property type="entry name" value="CEREVISIN-RELATED"/>
    <property type="match status" value="1"/>
</dbReference>
<organism evidence="7 8">
    <name type="scientific">Neobacillus rhizosphaerae</name>
    <dbReference type="NCBI Taxonomy" id="2880965"/>
    <lineage>
        <taxon>Bacteria</taxon>
        <taxon>Bacillati</taxon>
        <taxon>Bacillota</taxon>
        <taxon>Bacilli</taxon>
        <taxon>Bacillales</taxon>
        <taxon>Bacillaceae</taxon>
        <taxon>Neobacillus</taxon>
    </lineage>
</organism>
<evidence type="ECO:0000259" key="6">
    <source>
        <dbReference type="Pfam" id="PF00082"/>
    </source>
</evidence>
<evidence type="ECO:0000256" key="1">
    <source>
        <dbReference type="ARBA" id="ARBA00011073"/>
    </source>
</evidence>
<dbReference type="GO" id="GO:0016787">
    <property type="term" value="F:hydrolase activity"/>
    <property type="evidence" value="ECO:0007669"/>
    <property type="project" value="UniProtKB-KW"/>
</dbReference>
<evidence type="ECO:0000313" key="8">
    <source>
        <dbReference type="Proteomes" id="UP000838308"/>
    </source>
</evidence>
<dbReference type="InterPro" id="IPR023828">
    <property type="entry name" value="Peptidase_S8_Ser-AS"/>
</dbReference>
<dbReference type="PROSITE" id="PS00138">
    <property type="entry name" value="SUBTILASE_SER"/>
    <property type="match status" value="1"/>
</dbReference>
<evidence type="ECO:0000256" key="4">
    <source>
        <dbReference type="ARBA" id="ARBA00022825"/>
    </source>
</evidence>
<dbReference type="InterPro" id="IPR036852">
    <property type="entry name" value="Peptidase_S8/S53_dom_sf"/>
</dbReference>
<reference evidence="7" key="1">
    <citation type="submission" date="2022-04" db="EMBL/GenBank/DDBJ databases">
        <authorList>
            <person name="Criscuolo A."/>
        </authorList>
    </citation>
    <scope>NUCLEOTIDE SEQUENCE</scope>
    <source>
        <strain evidence="7">CIP111895</strain>
    </source>
</reference>
<evidence type="ECO:0000313" key="7">
    <source>
        <dbReference type="EMBL" id="CAH2717075.1"/>
    </source>
</evidence>
<comment type="caution">
    <text evidence="5">Lacks conserved residue(s) required for the propagation of feature annotation.</text>
</comment>
<dbReference type="Pfam" id="PF00082">
    <property type="entry name" value="Peptidase_S8"/>
    <property type="match status" value="1"/>
</dbReference>
<comment type="caution">
    <text evidence="7">The sequence shown here is derived from an EMBL/GenBank/DDBJ whole genome shotgun (WGS) entry which is preliminary data.</text>
</comment>
<feature type="domain" description="Peptidase S8/S53" evidence="6">
    <location>
        <begin position="1"/>
        <end position="147"/>
    </location>
</feature>
<dbReference type="EMBL" id="CALBWS010000038">
    <property type="protein sequence ID" value="CAH2717075.1"/>
    <property type="molecule type" value="Genomic_DNA"/>
</dbReference>